<dbReference type="InterPro" id="IPR027417">
    <property type="entry name" value="P-loop_NTPase"/>
</dbReference>
<dbReference type="SUPFAM" id="SSF52540">
    <property type="entry name" value="P-loop containing nucleoside triphosphate hydrolases"/>
    <property type="match status" value="1"/>
</dbReference>
<evidence type="ECO:0000313" key="3">
    <source>
        <dbReference type="Proteomes" id="UP001515500"/>
    </source>
</evidence>
<evidence type="ECO:0000259" key="2">
    <source>
        <dbReference type="Pfam" id="PF20073"/>
    </source>
</evidence>
<feature type="domain" description="DUF6469" evidence="2">
    <location>
        <begin position="105"/>
        <end position="205"/>
    </location>
</feature>
<feature type="domain" description="DNA2/NAM7 helicase helicase" evidence="1">
    <location>
        <begin position="243"/>
        <end position="344"/>
    </location>
</feature>
<dbReference type="AlphaFoldDB" id="A0AB40CG29"/>
<dbReference type="InterPro" id="IPR041677">
    <property type="entry name" value="DNA2/NAM7_AAA_11"/>
</dbReference>
<dbReference type="PANTHER" id="PTHR10887:SF515">
    <property type="entry name" value="P-LOOP CONTAINING NUCLEOSIDE TRIPHOSPHATE HYDROLASES SUPERFAMILY PROTEIN"/>
    <property type="match status" value="1"/>
</dbReference>
<dbReference type="InterPro" id="IPR045055">
    <property type="entry name" value="DNA2/NAM7-like"/>
</dbReference>
<dbReference type="InterPro" id="IPR045529">
    <property type="entry name" value="DUF6469"/>
</dbReference>
<sequence>MARKQINEGNDDLESIIFSWSVDDVFNEGLFKGKVVKNTETFDSVESYLNSFVFPLLEEVRLEMCSSLNGISRAPFIHISEIESIDLSNSKSKYRMTVFLENASFGGGKQVYNPKKGDILILSDLKPKHIPDLNIKGRTYCIALVTKGGDEDAEMPPNSFIINTSSKIDGKYHGRIKGREVSLLAIYLLNVTPYRNIFRALNIERAKQRDSVLVKELLNPRSTVPHHDQAVDDHLKESLWSFNLNESQDNAVLNCILAAQSSNKCSINLIWGPPGTGKTKTTGALLWMLRQMKCRTLTCAPTNTAVIEVASRYMKLLNENAAGSNTQSLADMVLFGNKDRLRIDGGNLSEVFLDNRYE</sequence>
<keyword evidence="3" id="KW-1185">Reference proteome</keyword>
<protein>
    <submittedName>
        <fullName evidence="4">Uncharacterized protein LOC120276236</fullName>
    </submittedName>
</protein>
<proteinExistence type="predicted"/>
<reference evidence="4" key="1">
    <citation type="submission" date="2025-08" db="UniProtKB">
        <authorList>
            <consortium name="RefSeq"/>
        </authorList>
    </citation>
    <scope>IDENTIFICATION</scope>
</reference>
<dbReference type="Proteomes" id="UP001515500">
    <property type="component" value="Chromosome 14"/>
</dbReference>
<evidence type="ECO:0000259" key="1">
    <source>
        <dbReference type="Pfam" id="PF13086"/>
    </source>
</evidence>
<dbReference type="Gene3D" id="3.40.50.300">
    <property type="entry name" value="P-loop containing nucleotide triphosphate hydrolases"/>
    <property type="match status" value="1"/>
</dbReference>
<organism evidence="3 4">
    <name type="scientific">Dioscorea cayennensis subsp. rotundata</name>
    <name type="common">White Guinea yam</name>
    <name type="synonym">Dioscorea rotundata</name>
    <dbReference type="NCBI Taxonomy" id="55577"/>
    <lineage>
        <taxon>Eukaryota</taxon>
        <taxon>Viridiplantae</taxon>
        <taxon>Streptophyta</taxon>
        <taxon>Embryophyta</taxon>
        <taxon>Tracheophyta</taxon>
        <taxon>Spermatophyta</taxon>
        <taxon>Magnoliopsida</taxon>
        <taxon>Liliopsida</taxon>
        <taxon>Dioscoreales</taxon>
        <taxon>Dioscoreaceae</taxon>
        <taxon>Dioscorea</taxon>
    </lineage>
</organism>
<gene>
    <name evidence="4" type="primary">LOC120276236</name>
</gene>
<accession>A0AB40CG29</accession>
<dbReference type="GeneID" id="120276236"/>
<dbReference type="Pfam" id="PF13086">
    <property type="entry name" value="AAA_11"/>
    <property type="match status" value="1"/>
</dbReference>
<dbReference type="PANTHER" id="PTHR10887">
    <property type="entry name" value="DNA2/NAM7 HELICASE FAMILY"/>
    <property type="match status" value="1"/>
</dbReference>
<evidence type="ECO:0000313" key="4">
    <source>
        <dbReference type="RefSeq" id="XP_039138892.1"/>
    </source>
</evidence>
<dbReference type="RefSeq" id="XP_039138892.1">
    <property type="nucleotide sequence ID" value="XM_039282958.1"/>
</dbReference>
<dbReference type="Pfam" id="PF20073">
    <property type="entry name" value="DUF6469"/>
    <property type="match status" value="1"/>
</dbReference>
<dbReference type="GO" id="GO:0004386">
    <property type="term" value="F:helicase activity"/>
    <property type="evidence" value="ECO:0007669"/>
    <property type="project" value="InterPro"/>
</dbReference>
<name>A0AB40CG29_DIOCR</name>